<proteinExistence type="predicted"/>
<accession>A0A401T1X6</accession>
<organism evidence="1 2">
    <name type="scientific">Chiloscyllium punctatum</name>
    <name type="common">Brownbanded bambooshark</name>
    <name type="synonym">Hemiscyllium punctatum</name>
    <dbReference type="NCBI Taxonomy" id="137246"/>
    <lineage>
        <taxon>Eukaryota</taxon>
        <taxon>Metazoa</taxon>
        <taxon>Chordata</taxon>
        <taxon>Craniata</taxon>
        <taxon>Vertebrata</taxon>
        <taxon>Chondrichthyes</taxon>
        <taxon>Elasmobranchii</taxon>
        <taxon>Galeomorphii</taxon>
        <taxon>Galeoidea</taxon>
        <taxon>Orectolobiformes</taxon>
        <taxon>Hemiscylliidae</taxon>
        <taxon>Chiloscyllium</taxon>
    </lineage>
</organism>
<dbReference type="EMBL" id="BEZZ01000862">
    <property type="protein sequence ID" value="GCC36653.1"/>
    <property type="molecule type" value="Genomic_DNA"/>
</dbReference>
<keyword evidence="2" id="KW-1185">Reference proteome</keyword>
<sequence>MQVPDEMPCEDGLAFIIRNYTVRRVELKGSQRNCSLRTKAMCPGTANFEHEPFIDLILLAPVKLHAVRTWACCLPLLGGIVGVSSGDHGNPSRKSSTGVPEELAGMKWEIACNLWGNSEQKLKIGSLCLQSRSCVLEDDALPELGCRETGRYSLLIGWQMTNQNWGKKILTDQAVCQEPTSLALLNRMGVWLGMTMLMVDVQERLPKTSQSSAHLPAVDDPFGTPLCGKRTNTNYKPPLTE</sequence>
<dbReference type="Proteomes" id="UP000287033">
    <property type="component" value="Unassembled WGS sequence"/>
</dbReference>
<protein>
    <submittedName>
        <fullName evidence="1">Uncharacterized protein</fullName>
    </submittedName>
</protein>
<gene>
    <name evidence="1" type="ORF">chiPu_0015148</name>
</gene>
<evidence type="ECO:0000313" key="2">
    <source>
        <dbReference type="Proteomes" id="UP000287033"/>
    </source>
</evidence>
<name>A0A401T1X6_CHIPU</name>
<comment type="caution">
    <text evidence="1">The sequence shown here is derived from an EMBL/GenBank/DDBJ whole genome shotgun (WGS) entry which is preliminary data.</text>
</comment>
<dbReference type="AlphaFoldDB" id="A0A401T1X6"/>
<reference evidence="1 2" key="1">
    <citation type="journal article" date="2018" name="Nat. Ecol. Evol.">
        <title>Shark genomes provide insights into elasmobranch evolution and the origin of vertebrates.</title>
        <authorList>
            <person name="Hara Y"/>
            <person name="Yamaguchi K"/>
            <person name="Onimaru K"/>
            <person name="Kadota M"/>
            <person name="Koyanagi M"/>
            <person name="Keeley SD"/>
            <person name="Tatsumi K"/>
            <person name="Tanaka K"/>
            <person name="Motone F"/>
            <person name="Kageyama Y"/>
            <person name="Nozu R"/>
            <person name="Adachi N"/>
            <person name="Nishimura O"/>
            <person name="Nakagawa R"/>
            <person name="Tanegashima C"/>
            <person name="Kiyatake I"/>
            <person name="Matsumoto R"/>
            <person name="Murakumo K"/>
            <person name="Nishida K"/>
            <person name="Terakita A"/>
            <person name="Kuratani S"/>
            <person name="Sato K"/>
            <person name="Hyodo S Kuraku.S."/>
        </authorList>
    </citation>
    <scope>NUCLEOTIDE SEQUENCE [LARGE SCALE GENOMIC DNA]</scope>
</reference>
<evidence type="ECO:0000313" key="1">
    <source>
        <dbReference type="EMBL" id="GCC36653.1"/>
    </source>
</evidence>